<name>A0A1C7MAF9_GRIFR</name>
<sequence>MPPSYKDMFHAIPDGERSCKSVIGTCSGYKFHHCDTKHDGRQTNVVVGLYKTSESPKDCSTYWDGHRMWVEFTEEGDPFGDEVSGHMRKRSLERLSSHAEMAMGRAHRTHTYTVLVMRTFARLIRWDRSGAVMTEEIDYKEHPEILGEFFWRFARMTDEAQGYDPTVQLVHPGTDSYRLMDKTAEKKLPELLDYIRTEFQKSIDVGCYRYQLAVEDKERVTHRFLVGRPLHITPGLVGGGTRSYVAVDVEKEVFVHLKDQWRYAPDEDSMQQEHTADDRHPLRICESNLEGDILSYLNLMGVRNVPTVVCHGDVGGQVTATQEAWNAIVQGPRTVGTRTHSDQPSKLVHYRLVEEEVGRPLSEFESGVELVKIISDCIIAHEDAVALARVLHGDISPGNTLMYPMQVANQQGFTQYVWAGLLSDWECSKSIAERDTAAGPSTTARMGTWQFMSSAVLDDKSRRPMIEDELESFFYVILYYGVRYLKHNSKDVASFMAYFFDSYSFANGEYSCGFPKRAAVHCGELQWPDGRDVLFASEGSHAHPLNDLIETMLPWFQGRYHVMVREKELRERSASDKQVKGRSKTETNKYADVMLGEDIDYEDHDDSMKGEGEPYAGGDAIKFAKAASNLDEHRAMRVLLRRAVKCASWPQNDKSGDQLPKNCTFRKIRF</sequence>
<comment type="caution">
    <text evidence="2">The sequence shown here is derived from an EMBL/GenBank/DDBJ whole genome shotgun (WGS) entry which is preliminary data.</text>
</comment>
<dbReference type="AlphaFoldDB" id="A0A1C7MAF9"/>
<dbReference type="PANTHER" id="PTHR38248:SF2">
    <property type="entry name" value="FUNK1 11"/>
    <property type="match status" value="1"/>
</dbReference>
<proteinExistence type="predicted"/>
<accession>A0A1C7MAF9</accession>
<dbReference type="EMBL" id="LUGG01000006">
    <property type="protein sequence ID" value="OBZ73895.1"/>
    <property type="molecule type" value="Genomic_DNA"/>
</dbReference>
<dbReference type="InterPro" id="IPR040976">
    <property type="entry name" value="Pkinase_fungal"/>
</dbReference>
<dbReference type="Proteomes" id="UP000092993">
    <property type="component" value="Unassembled WGS sequence"/>
</dbReference>
<feature type="domain" description="Fungal-type protein kinase" evidence="1">
    <location>
        <begin position="89"/>
        <end position="264"/>
    </location>
</feature>
<evidence type="ECO:0000313" key="2">
    <source>
        <dbReference type="EMBL" id="OBZ73895.1"/>
    </source>
</evidence>
<keyword evidence="3" id="KW-1185">Reference proteome</keyword>
<dbReference type="OrthoDB" id="2803809at2759"/>
<dbReference type="OMA" id="PLRICES"/>
<gene>
    <name evidence="2" type="ORF">A0H81_06304</name>
</gene>
<dbReference type="InterPro" id="IPR011009">
    <property type="entry name" value="Kinase-like_dom_sf"/>
</dbReference>
<dbReference type="Pfam" id="PF17667">
    <property type="entry name" value="Pkinase_fungal"/>
    <property type="match status" value="2"/>
</dbReference>
<evidence type="ECO:0000313" key="3">
    <source>
        <dbReference type="Proteomes" id="UP000092993"/>
    </source>
</evidence>
<reference evidence="2 3" key="1">
    <citation type="submission" date="2016-03" db="EMBL/GenBank/DDBJ databases">
        <title>Whole genome sequencing of Grifola frondosa 9006-11.</title>
        <authorList>
            <person name="Min B."/>
            <person name="Park H."/>
            <person name="Kim J.-G."/>
            <person name="Cho H."/>
            <person name="Oh Y.-L."/>
            <person name="Kong W.-S."/>
            <person name="Choi I.-G."/>
        </authorList>
    </citation>
    <scope>NUCLEOTIDE SEQUENCE [LARGE SCALE GENOMIC DNA]</scope>
    <source>
        <strain evidence="2 3">9006-11</strain>
    </source>
</reference>
<organism evidence="2 3">
    <name type="scientific">Grifola frondosa</name>
    <name type="common">Maitake</name>
    <name type="synonym">Polyporus frondosus</name>
    <dbReference type="NCBI Taxonomy" id="5627"/>
    <lineage>
        <taxon>Eukaryota</taxon>
        <taxon>Fungi</taxon>
        <taxon>Dikarya</taxon>
        <taxon>Basidiomycota</taxon>
        <taxon>Agaricomycotina</taxon>
        <taxon>Agaricomycetes</taxon>
        <taxon>Polyporales</taxon>
        <taxon>Grifolaceae</taxon>
        <taxon>Grifola</taxon>
    </lineage>
</organism>
<dbReference type="SUPFAM" id="SSF56112">
    <property type="entry name" value="Protein kinase-like (PK-like)"/>
    <property type="match status" value="1"/>
</dbReference>
<feature type="domain" description="Fungal-type protein kinase" evidence="1">
    <location>
        <begin position="290"/>
        <end position="479"/>
    </location>
</feature>
<protein>
    <recommendedName>
        <fullName evidence="1">Fungal-type protein kinase domain-containing protein</fullName>
    </recommendedName>
</protein>
<dbReference type="PANTHER" id="PTHR38248">
    <property type="entry name" value="FUNK1 6"/>
    <property type="match status" value="1"/>
</dbReference>
<evidence type="ECO:0000259" key="1">
    <source>
        <dbReference type="Pfam" id="PF17667"/>
    </source>
</evidence>